<evidence type="ECO:0000256" key="4">
    <source>
        <dbReference type="ARBA" id="ARBA00022989"/>
    </source>
</evidence>
<feature type="transmembrane region" description="Helical" evidence="7">
    <location>
        <begin position="134"/>
        <end position="156"/>
    </location>
</feature>
<organism evidence="9 10">
    <name type="scientific">Thalassiosira oceanica</name>
    <name type="common">Marine diatom</name>
    <dbReference type="NCBI Taxonomy" id="159749"/>
    <lineage>
        <taxon>Eukaryota</taxon>
        <taxon>Sar</taxon>
        <taxon>Stramenopiles</taxon>
        <taxon>Ochrophyta</taxon>
        <taxon>Bacillariophyta</taxon>
        <taxon>Coscinodiscophyceae</taxon>
        <taxon>Thalassiosirophycidae</taxon>
        <taxon>Thalassiosirales</taxon>
        <taxon>Thalassiosiraceae</taxon>
        <taxon>Thalassiosira</taxon>
    </lineage>
</organism>
<dbReference type="InterPro" id="IPR010420">
    <property type="entry name" value="CASTOR/POLLUX/SYM8_dom"/>
</dbReference>
<keyword evidence="4 7" id="KW-1133">Transmembrane helix</keyword>
<dbReference type="Gene3D" id="3.40.50.720">
    <property type="entry name" value="NAD(P)-binding Rossmann-like Domain"/>
    <property type="match status" value="1"/>
</dbReference>
<dbReference type="eggNOG" id="ENOG502QU6W">
    <property type="taxonomic scope" value="Eukaryota"/>
</dbReference>
<dbReference type="Proteomes" id="UP000266841">
    <property type="component" value="Unassembled WGS sequence"/>
</dbReference>
<dbReference type="GO" id="GO:0006811">
    <property type="term" value="P:monoatomic ion transport"/>
    <property type="evidence" value="ECO:0007669"/>
    <property type="project" value="UniProtKB-KW"/>
</dbReference>
<protein>
    <recommendedName>
        <fullName evidence="8">CASTOR/POLLUX/SYM8 ion channel conserved domain-containing protein</fullName>
    </recommendedName>
</protein>
<dbReference type="SUPFAM" id="SSF81324">
    <property type="entry name" value="Voltage-gated potassium channels"/>
    <property type="match status" value="1"/>
</dbReference>
<evidence type="ECO:0000259" key="8">
    <source>
        <dbReference type="Pfam" id="PF06241"/>
    </source>
</evidence>
<evidence type="ECO:0000256" key="2">
    <source>
        <dbReference type="ARBA" id="ARBA00022448"/>
    </source>
</evidence>
<keyword evidence="10" id="KW-1185">Reference proteome</keyword>
<gene>
    <name evidence="9" type="ORF">THAOC_36686</name>
</gene>
<name>K0QZ58_THAOC</name>
<dbReference type="InterPro" id="IPR044849">
    <property type="entry name" value="CASTOR/POLLUX/SYM8-like"/>
</dbReference>
<dbReference type="OMA" id="YVVDVCF"/>
<reference evidence="9 10" key="1">
    <citation type="journal article" date="2012" name="Genome Biol.">
        <title>Genome and low-iron response of an oceanic diatom adapted to chronic iron limitation.</title>
        <authorList>
            <person name="Lommer M."/>
            <person name="Specht M."/>
            <person name="Roy A.S."/>
            <person name="Kraemer L."/>
            <person name="Andreson R."/>
            <person name="Gutowska M.A."/>
            <person name="Wolf J."/>
            <person name="Bergner S.V."/>
            <person name="Schilhabel M.B."/>
            <person name="Klostermeier U.C."/>
            <person name="Beiko R.G."/>
            <person name="Rosenstiel P."/>
            <person name="Hippler M."/>
            <person name="Laroche J."/>
        </authorList>
    </citation>
    <scope>NUCLEOTIDE SEQUENCE [LARGE SCALE GENOMIC DNA]</scope>
    <source>
        <strain evidence="9 10">CCMP1005</strain>
    </source>
</reference>
<dbReference type="GO" id="GO:0012505">
    <property type="term" value="C:endomembrane system"/>
    <property type="evidence" value="ECO:0007669"/>
    <property type="project" value="UniProtKB-SubCell"/>
</dbReference>
<feature type="transmembrane region" description="Helical" evidence="7">
    <location>
        <begin position="12"/>
        <end position="29"/>
    </location>
</feature>
<sequence>MFTSLFELKEEIATLTMLMLGVYQIYTFFMGEYMHFTSKVDSIRQRGGTAHSSITLTEMLEYRMDYYFSSSKWAKVVLLFGFTFILIAFGGGMLAILGDDRSISNSAWTAWTYVADPGTHADCPETLPIRMASFTITLGGMLVFALMIGIISDYLAEKVDDLKKGKSRIIDVDHTVILGWNDKSLSIIQQVSLANESEGGGTIVVLANDDKETLEERLASAVASNENPLQLLGTEVIFRSGNPLLESELRRVSTQTARSVISLSSEDLDPDEADSRQVRQVLALKAFREFADNSCHVVMEVQDVDNKDLFQLVAPDFAEVIVTNDIIGRLMIQCARCPGLANILEEMMGFEGSEFYFEEWPELIGKSFFEITCRFDEAVPLGIMSASDGKLYINPVNDHRVCEGDKILVLAEDNDSYEVNNGDYKIKNKGSVPTAKRKGEQIPERILFCGWRRDMSDMISQLDEYVEKGSELWLFNIVSAKKRASLLQDSGNKERLQLHNLTVKNAVGNPVIRRDLAVIRAVDDENILTGESITLDEFDSILILADEVAIENGANMMSCDSRSLSSLLIIQDIQKKLYDLKIKTNPEAALKPPCHPISEILDSRTKSLLSIANCKGYIMSNQIISSVIAQISEEKDINVVLNELLTAEGSETYIRPISKYVDLAKEKNLSFWDIALRARQVREVAIGYKPDGEDYKDAAHLIINPPDKGKKRRWSPGDVVITLGLN</sequence>
<keyword evidence="6 7" id="KW-0472">Membrane</keyword>
<evidence type="ECO:0000256" key="1">
    <source>
        <dbReference type="ARBA" id="ARBA00004127"/>
    </source>
</evidence>
<evidence type="ECO:0000256" key="5">
    <source>
        <dbReference type="ARBA" id="ARBA00023065"/>
    </source>
</evidence>
<evidence type="ECO:0000256" key="7">
    <source>
        <dbReference type="SAM" id="Phobius"/>
    </source>
</evidence>
<keyword evidence="5" id="KW-0406">Ion transport</keyword>
<dbReference type="AlphaFoldDB" id="K0QZ58"/>
<comment type="subcellular location">
    <subcellularLocation>
        <location evidence="1">Endomembrane system</location>
        <topology evidence="1">Multi-pass membrane protein</topology>
    </subcellularLocation>
</comment>
<accession>K0QZ58</accession>
<proteinExistence type="predicted"/>
<evidence type="ECO:0000313" key="9">
    <source>
        <dbReference type="EMBL" id="EJK44753.1"/>
    </source>
</evidence>
<dbReference type="PANTHER" id="PTHR31563:SF10">
    <property type="entry name" value="ION CHANNEL POLLUX-RELATED"/>
    <property type="match status" value="1"/>
</dbReference>
<feature type="transmembrane region" description="Helical" evidence="7">
    <location>
        <begin position="73"/>
        <end position="97"/>
    </location>
</feature>
<dbReference type="PANTHER" id="PTHR31563">
    <property type="entry name" value="ION CHANNEL POLLUX-RELATED"/>
    <property type="match status" value="1"/>
</dbReference>
<keyword evidence="2" id="KW-0813">Transport</keyword>
<dbReference type="EMBL" id="AGNL01049274">
    <property type="protein sequence ID" value="EJK44753.1"/>
    <property type="molecule type" value="Genomic_DNA"/>
</dbReference>
<dbReference type="OrthoDB" id="414047at2759"/>
<dbReference type="Pfam" id="PF06241">
    <property type="entry name" value="Castor_Poll_mid"/>
    <property type="match status" value="1"/>
</dbReference>
<evidence type="ECO:0000256" key="3">
    <source>
        <dbReference type="ARBA" id="ARBA00022692"/>
    </source>
</evidence>
<evidence type="ECO:0000256" key="6">
    <source>
        <dbReference type="ARBA" id="ARBA00023136"/>
    </source>
</evidence>
<feature type="domain" description="CASTOR/POLLUX/SYM8 ion channel conserved" evidence="8">
    <location>
        <begin position="325"/>
        <end position="421"/>
    </location>
</feature>
<evidence type="ECO:0000313" key="10">
    <source>
        <dbReference type="Proteomes" id="UP000266841"/>
    </source>
</evidence>
<keyword evidence="3 7" id="KW-0812">Transmembrane</keyword>
<comment type="caution">
    <text evidence="9">The sequence shown here is derived from an EMBL/GenBank/DDBJ whole genome shotgun (WGS) entry which is preliminary data.</text>
</comment>